<dbReference type="AlphaFoldDB" id="A0A366ES32"/>
<accession>A0A366ES32</accession>
<comment type="caution">
    <text evidence="1">The sequence shown here is derived from an EMBL/GenBank/DDBJ whole genome shotgun (WGS) entry which is preliminary data.</text>
</comment>
<name>A0A366ES32_9HYPH</name>
<organism evidence="1 2">
    <name type="scientific">Roseiarcus fermentans</name>
    <dbReference type="NCBI Taxonomy" id="1473586"/>
    <lineage>
        <taxon>Bacteria</taxon>
        <taxon>Pseudomonadati</taxon>
        <taxon>Pseudomonadota</taxon>
        <taxon>Alphaproteobacteria</taxon>
        <taxon>Hyphomicrobiales</taxon>
        <taxon>Roseiarcaceae</taxon>
        <taxon>Roseiarcus</taxon>
    </lineage>
</organism>
<reference evidence="1 2" key="1">
    <citation type="submission" date="2018-06" db="EMBL/GenBank/DDBJ databases">
        <title>Genomic Encyclopedia of Type Strains, Phase IV (KMG-IV): sequencing the most valuable type-strain genomes for metagenomic binning, comparative biology and taxonomic classification.</title>
        <authorList>
            <person name="Goeker M."/>
        </authorList>
    </citation>
    <scope>NUCLEOTIDE SEQUENCE [LARGE SCALE GENOMIC DNA]</scope>
    <source>
        <strain evidence="1 2">DSM 24875</strain>
    </source>
</reference>
<protein>
    <submittedName>
        <fullName evidence="1">Uncharacterized protein</fullName>
    </submittedName>
</protein>
<sequence length="151" mass="15785">MLDDPPADAVASGACIDQDRTDKRALTAKLQSAIPDDAIALGEGVEGQALGIEVIIQETRGAQGSAQGSQLAARDRRGVKVIADTIRRRRRRAPHFPQQVGAQQAPTVSAVLGPGFFARTNALMNLPSTVGAMASTSTPLPDRNSRASSTL</sequence>
<dbReference type="Proteomes" id="UP000253529">
    <property type="component" value="Unassembled WGS sequence"/>
</dbReference>
<dbReference type="EMBL" id="QNRK01000035">
    <property type="protein sequence ID" value="RBP05232.1"/>
    <property type="molecule type" value="Genomic_DNA"/>
</dbReference>
<evidence type="ECO:0000313" key="1">
    <source>
        <dbReference type="EMBL" id="RBP05232.1"/>
    </source>
</evidence>
<evidence type="ECO:0000313" key="2">
    <source>
        <dbReference type="Proteomes" id="UP000253529"/>
    </source>
</evidence>
<proteinExistence type="predicted"/>
<keyword evidence="2" id="KW-1185">Reference proteome</keyword>
<gene>
    <name evidence="1" type="ORF">DFR50_13522</name>
</gene>